<dbReference type="PRINTS" id="PR00359">
    <property type="entry name" value="BP450"/>
</dbReference>
<keyword evidence="2" id="KW-0560">Oxidoreductase</keyword>
<dbReference type="CDD" id="cd11029">
    <property type="entry name" value="CYP107-like"/>
    <property type="match status" value="1"/>
</dbReference>
<dbReference type="InterPro" id="IPR017972">
    <property type="entry name" value="Cyt_P450_CS"/>
</dbReference>
<gene>
    <name evidence="4" type="ORF">ABT404_40070</name>
</gene>
<dbReference type="Gene3D" id="1.10.630.10">
    <property type="entry name" value="Cytochrome P450"/>
    <property type="match status" value="1"/>
</dbReference>
<dbReference type="PANTHER" id="PTHR46696:SF1">
    <property type="entry name" value="CYTOCHROME P450 YJIB-RELATED"/>
    <property type="match status" value="1"/>
</dbReference>
<dbReference type="InterPro" id="IPR001128">
    <property type="entry name" value="Cyt_P450"/>
</dbReference>
<name>A0ABV1X979_9ACTN</name>
<evidence type="ECO:0000256" key="3">
    <source>
        <dbReference type="SAM" id="MobiDB-lite"/>
    </source>
</evidence>
<keyword evidence="2" id="KW-0349">Heme</keyword>
<keyword evidence="5" id="KW-1185">Reference proteome</keyword>
<comment type="caution">
    <text evidence="4">The sequence shown here is derived from an EMBL/GenBank/DDBJ whole genome shotgun (WGS) entry which is preliminary data.</text>
</comment>
<dbReference type="SUPFAM" id="SSF48264">
    <property type="entry name" value="Cytochrome P450"/>
    <property type="match status" value="1"/>
</dbReference>
<dbReference type="Proteomes" id="UP001474181">
    <property type="component" value="Unassembled WGS sequence"/>
</dbReference>
<keyword evidence="2" id="KW-0503">Monooxygenase</keyword>
<dbReference type="RefSeq" id="WP_350788621.1">
    <property type="nucleotide sequence ID" value="NZ_JBEPEK010000460.1"/>
</dbReference>
<dbReference type="PRINTS" id="PR00385">
    <property type="entry name" value="P450"/>
</dbReference>
<dbReference type="InterPro" id="IPR002397">
    <property type="entry name" value="Cyt_P450_B"/>
</dbReference>
<keyword evidence="2" id="KW-0408">Iron</keyword>
<proteinExistence type="inferred from homology"/>
<dbReference type="PANTHER" id="PTHR46696">
    <property type="entry name" value="P450, PUTATIVE (EUROFUNG)-RELATED"/>
    <property type="match status" value="1"/>
</dbReference>
<protein>
    <submittedName>
        <fullName evidence="4">Cytochrome P450</fullName>
    </submittedName>
</protein>
<dbReference type="InterPro" id="IPR036396">
    <property type="entry name" value="Cyt_P450_sf"/>
</dbReference>
<feature type="region of interest" description="Disordered" evidence="3">
    <location>
        <begin position="409"/>
        <end position="432"/>
    </location>
</feature>
<accession>A0ABV1X979</accession>
<keyword evidence="2" id="KW-0479">Metal-binding</keyword>
<evidence type="ECO:0000256" key="1">
    <source>
        <dbReference type="ARBA" id="ARBA00010617"/>
    </source>
</evidence>
<evidence type="ECO:0000313" key="5">
    <source>
        <dbReference type="Proteomes" id="UP001474181"/>
    </source>
</evidence>
<evidence type="ECO:0000256" key="2">
    <source>
        <dbReference type="RuleBase" id="RU000461"/>
    </source>
</evidence>
<comment type="similarity">
    <text evidence="1 2">Belongs to the cytochrome P450 family.</text>
</comment>
<dbReference type="EMBL" id="JBEPEK010000460">
    <property type="protein sequence ID" value="MER7185589.1"/>
    <property type="molecule type" value="Genomic_DNA"/>
</dbReference>
<dbReference type="Pfam" id="PF00067">
    <property type="entry name" value="p450"/>
    <property type="match status" value="2"/>
</dbReference>
<sequence>MTTHTPGGEGTALRAVLEGSAFQADPHAVLRQLTESGAAHRCEPAGAPPQLLVTGYEAARRVLTDPRVSKRSERAGLEPGWLMSGVRDEVGVDYMLTMDPPDHTRLRKVVARAFTPQRVEALRPRTREIASRLADDVLAVETPDLVDGFAARVPIAVICELLGVPLADWDRFRWASEQIVAPVAGSDREEAYVWMSGYLAELIAGKRAEPGPDLLSALAADTGDDRLTDPELVGMAFLLLIAGYETTANLIGAVLLGLARQPDLLKALRADPGLIPAAVEEFLRLDGPVVTATERFATEDLRVGEVAVRRGDMLLVSLAAANRDPARFEDPDTFRPERPAGGHLAFGHGVHHCLGAPLARMEAEVAVAAFVPRVAGLSLAVAEADLEWAPGLLMHGVRRLPVSVAAAEDTGDVEAAGDSDGSGDSGDSGDSV</sequence>
<evidence type="ECO:0000313" key="4">
    <source>
        <dbReference type="EMBL" id="MER7185589.1"/>
    </source>
</evidence>
<dbReference type="PROSITE" id="PS00086">
    <property type="entry name" value="CYTOCHROME_P450"/>
    <property type="match status" value="1"/>
</dbReference>
<organism evidence="4 5">
    <name type="scientific">Streptomyces hyaluromycini</name>
    <dbReference type="NCBI Taxonomy" id="1377993"/>
    <lineage>
        <taxon>Bacteria</taxon>
        <taxon>Bacillati</taxon>
        <taxon>Actinomycetota</taxon>
        <taxon>Actinomycetes</taxon>
        <taxon>Kitasatosporales</taxon>
        <taxon>Streptomycetaceae</taxon>
        <taxon>Streptomyces</taxon>
    </lineage>
</organism>
<reference evidence="4 5" key="1">
    <citation type="submission" date="2024-06" db="EMBL/GenBank/DDBJ databases">
        <title>The Natural Products Discovery Center: Release of the First 8490 Sequenced Strains for Exploring Actinobacteria Biosynthetic Diversity.</title>
        <authorList>
            <person name="Kalkreuter E."/>
            <person name="Kautsar S.A."/>
            <person name="Yang D."/>
            <person name="Bader C.D."/>
            <person name="Teijaro C.N."/>
            <person name="Fluegel L."/>
            <person name="Davis C.M."/>
            <person name="Simpson J.R."/>
            <person name="Lauterbach L."/>
            <person name="Steele A.D."/>
            <person name="Gui C."/>
            <person name="Meng S."/>
            <person name="Li G."/>
            <person name="Viehrig K."/>
            <person name="Ye F."/>
            <person name="Su P."/>
            <person name="Kiefer A.F."/>
            <person name="Nichols A."/>
            <person name="Cepeda A.J."/>
            <person name="Yan W."/>
            <person name="Fan B."/>
            <person name="Jiang Y."/>
            <person name="Adhikari A."/>
            <person name="Zheng C.-J."/>
            <person name="Schuster L."/>
            <person name="Cowan T.M."/>
            <person name="Smanski M.J."/>
            <person name="Chevrette M.G."/>
            <person name="De Carvalho L.P.S."/>
            <person name="Shen B."/>
        </authorList>
    </citation>
    <scope>NUCLEOTIDE SEQUENCE [LARGE SCALE GENOMIC DNA]</scope>
    <source>
        <strain evidence="4 5">NPDC000234</strain>
    </source>
</reference>